<evidence type="ECO:0000313" key="7">
    <source>
        <dbReference type="EMBL" id="PSV98791.1"/>
    </source>
</evidence>
<keyword evidence="5 6" id="KW-0472">Membrane</keyword>
<feature type="transmembrane region" description="Helical" evidence="6">
    <location>
        <begin position="118"/>
        <end position="139"/>
    </location>
</feature>
<feature type="transmembrane region" description="Helical" evidence="6">
    <location>
        <begin position="6"/>
        <end position="27"/>
    </location>
</feature>
<name>A0A0D8PZ64_9GAMM</name>
<comment type="caution">
    <text evidence="7">The sequence shown here is derived from an EMBL/GenBank/DDBJ whole genome shotgun (WGS) entry which is preliminary data.</text>
</comment>
<evidence type="ECO:0000256" key="2">
    <source>
        <dbReference type="ARBA" id="ARBA00022475"/>
    </source>
</evidence>
<evidence type="ECO:0000256" key="3">
    <source>
        <dbReference type="ARBA" id="ARBA00022692"/>
    </source>
</evidence>
<keyword evidence="3 6" id="KW-0812">Transmembrane</keyword>
<dbReference type="Proteomes" id="UP000241190">
    <property type="component" value="Unassembled WGS sequence"/>
</dbReference>
<evidence type="ECO:0000313" key="9">
    <source>
        <dbReference type="Proteomes" id="UP000241190"/>
    </source>
</evidence>
<evidence type="ECO:0000256" key="1">
    <source>
        <dbReference type="ARBA" id="ARBA00004651"/>
    </source>
</evidence>
<keyword evidence="9" id="KW-1185">Reference proteome</keyword>
<dbReference type="PIRSF" id="PIRSF006324">
    <property type="entry name" value="LeuE"/>
    <property type="match status" value="1"/>
</dbReference>
<protein>
    <submittedName>
        <fullName evidence="7">LysE family translocator</fullName>
    </submittedName>
</protein>
<organism evidence="7 10">
    <name type="scientific">Photobacterium iliopiscarium</name>
    <dbReference type="NCBI Taxonomy" id="56192"/>
    <lineage>
        <taxon>Bacteria</taxon>
        <taxon>Pseudomonadati</taxon>
        <taxon>Pseudomonadota</taxon>
        <taxon>Gammaproteobacteria</taxon>
        <taxon>Vibrionales</taxon>
        <taxon>Vibrionaceae</taxon>
        <taxon>Photobacterium</taxon>
    </lineage>
</organism>
<reference evidence="7 10" key="1">
    <citation type="submission" date="2018-01" db="EMBL/GenBank/DDBJ databases">
        <title>Whole genome sequencing of Histamine producing bacteria.</title>
        <authorList>
            <person name="Butler K."/>
        </authorList>
    </citation>
    <scope>NUCLEOTIDE SEQUENCE [LARGE SCALE GENOMIC DNA]</scope>
    <source>
        <strain evidence="8 9">ATCC 51761</strain>
        <strain evidence="7 10">NCIMB 13481</strain>
    </source>
</reference>
<dbReference type="AlphaFoldDB" id="A0A0D8PZ64"/>
<dbReference type="STRING" id="56192.UB38_15700"/>
<proteinExistence type="predicted"/>
<evidence type="ECO:0000256" key="4">
    <source>
        <dbReference type="ARBA" id="ARBA00022989"/>
    </source>
</evidence>
<dbReference type="OrthoDB" id="9804822at2"/>
<sequence>MIDLNVLPLYLTAVIALLLIPGPDMLLIASSSLTYGRKVGIYASLGNATSGILLTILAALGVSALIAMNPIALHVLRLVGGAYLLKMGWDCMRTHADDAPQELEQSNKMASTLYRRAVFTNLLNPKALIFFVLFLPQFVSTHVATSSGEQMLILGLLLNVLGLLFNLFLVTTIGIFGQSLLKNEKFRNNQHKFMGLIFFVLAIWLLASQLPTPPSM</sequence>
<feature type="transmembrane region" description="Helical" evidence="6">
    <location>
        <begin position="193"/>
        <end position="210"/>
    </location>
</feature>
<feature type="transmembrane region" description="Helical" evidence="6">
    <location>
        <begin position="151"/>
        <end position="181"/>
    </location>
</feature>
<dbReference type="EMBL" id="PYLW01000003">
    <property type="protein sequence ID" value="PSV98791.1"/>
    <property type="molecule type" value="Genomic_DNA"/>
</dbReference>
<dbReference type="GO" id="GO:0005886">
    <property type="term" value="C:plasma membrane"/>
    <property type="evidence" value="ECO:0007669"/>
    <property type="project" value="UniProtKB-SubCell"/>
</dbReference>
<dbReference type="Proteomes" id="UP000241954">
    <property type="component" value="Unassembled WGS sequence"/>
</dbReference>
<gene>
    <name evidence="7" type="ORF">C9I88_05030</name>
    <name evidence="8" type="ORF">C9J52_03495</name>
</gene>
<evidence type="ECO:0000256" key="6">
    <source>
        <dbReference type="SAM" id="Phobius"/>
    </source>
</evidence>
<dbReference type="Pfam" id="PF01810">
    <property type="entry name" value="LysE"/>
    <property type="match status" value="1"/>
</dbReference>
<evidence type="ECO:0000256" key="5">
    <source>
        <dbReference type="ARBA" id="ARBA00023136"/>
    </source>
</evidence>
<keyword evidence="2" id="KW-1003">Cell membrane</keyword>
<evidence type="ECO:0000313" key="8">
    <source>
        <dbReference type="EMBL" id="PSW99073.1"/>
    </source>
</evidence>
<dbReference type="GO" id="GO:0015171">
    <property type="term" value="F:amino acid transmembrane transporter activity"/>
    <property type="evidence" value="ECO:0007669"/>
    <property type="project" value="TreeGrafter"/>
</dbReference>
<dbReference type="InterPro" id="IPR001123">
    <property type="entry name" value="LeuE-type"/>
</dbReference>
<dbReference type="RefSeq" id="WP_045036664.1">
    <property type="nucleotide sequence ID" value="NZ_CAMQYU010000037.1"/>
</dbReference>
<comment type="subcellular location">
    <subcellularLocation>
        <location evidence="1">Cell membrane</location>
        <topology evidence="1">Multi-pass membrane protein</topology>
    </subcellularLocation>
</comment>
<keyword evidence="4 6" id="KW-1133">Transmembrane helix</keyword>
<dbReference type="PANTHER" id="PTHR30086">
    <property type="entry name" value="ARGININE EXPORTER PROTEIN ARGO"/>
    <property type="match status" value="1"/>
</dbReference>
<evidence type="ECO:0000313" key="10">
    <source>
        <dbReference type="Proteomes" id="UP000241954"/>
    </source>
</evidence>
<dbReference type="EMBL" id="PYOP01000004">
    <property type="protein sequence ID" value="PSW99073.1"/>
    <property type="molecule type" value="Genomic_DNA"/>
</dbReference>
<accession>A0A0D8PZ64</accession>
<dbReference type="GeneID" id="93547923"/>
<dbReference type="PANTHER" id="PTHR30086:SF17">
    <property type="entry name" value="LYSE FAMILY TRANSLOCATOR"/>
    <property type="match status" value="1"/>
</dbReference>